<evidence type="ECO:0000259" key="1">
    <source>
        <dbReference type="Pfam" id="PF07085"/>
    </source>
</evidence>
<dbReference type="EMBL" id="NEMB01000003">
    <property type="protein sequence ID" value="PQQ66594.1"/>
    <property type="molecule type" value="Genomic_DNA"/>
</dbReference>
<reference evidence="3 5" key="2">
    <citation type="journal article" date="2018" name="Syst. Appl. Microbiol.">
        <title>Characterization and high-quality draft genome sequence of Herbivorax saccincola A7, an anaerobic, alkaliphilic, thermophilic, cellulolytic, and xylanolytic bacterium.</title>
        <authorList>
            <person name="Aikawa S."/>
            <person name="Baramee S."/>
            <person name="Sermsathanaswadi J."/>
            <person name="Thianheng P."/>
            <person name="Tachaapaikoon C."/>
            <person name="Shikata A."/>
            <person name="Waeonukul R."/>
            <person name="Pason P."/>
            <person name="Ratanakhanokchai K."/>
            <person name="Kosugi A."/>
        </authorList>
    </citation>
    <scope>NUCLEOTIDE SEQUENCE [LARGE SCALE GENOMIC DNA]</scope>
    <source>
        <strain evidence="3 5">A7</strain>
    </source>
</reference>
<feature type="domain" description="DRTGG" evidence="1">
    <location>
        <begin position="7"/>
        <end position="102"/>
    </location>
</feature>
<dbReference type="AlphaFoldDB" id="A0A2K9DYB0"/>
<evidence type="ECO:0000313" key="5">
    <source>
        <dbReference type="Proteomes" id="UP000239720"/>
    </source>
</evidence>
<evidence type="ECO:0000313" key="3">
    <source>
        <dbReference type="EMBL" id="PQQ66594.1"/>
    </source>
</evidence>
<evidence type="ECO:0000313" key="2">
    <source>
        <dbReference type="EMBL" id="AUG56517.1"/>
    </source>
</evidence>
<proteinExistence type="predicted"/>
<organism evidence="2 4">
    <name type="scientific">Acetivibrio saccincola</name>
    <dbReference type="NCBI Taxonomy" id="1677857"/>
    <lineage>
        <taxon>Bacteria</taxon>
        <taxon>Bacillati</taxon>
        <taxon>Bacillota</taxon>
        <taxon>Clostridia</taxon>
        <taxon>Eubacteriales</taxon>
        <taxon>Oscillospiraceae</taxon>
        <taxon>Acetivibrio</taxon>
    </lineage>
</organism>
<gene>
    <name evidence="3" type="ORF">B9R14_07430</name>
    <name evidence="2" type="ORF">HVS_02825</name>
</gene>
<dbReference type="SUPFAM" id="SSF75138">
    <property type="entry name" value="HprK N-terminal domain-like"/>
    <property type="match status" value="1"/>
</dbReference>
<accession>A0A2K9DYB0</accession>
<name>A0A2K9DYB0_9FIRM</name>
<dbReference type="Proteomes" id="UP000233534">
    <property type="component" value="Chromosome"/>
</dbReference>
<dbReference type="Pfam" id="PF07085">
    <property type="entry name" value="DRTGG"/>
    <property type="match status" value="1"/>
</dbReference>
<dbReference type="InterPro" id="IPR010766">
    <property type="entry name" value="DRTGG"/>
</dbReference>
<dbReference type="KEGG" id="hsc:HVS_02825"/>
<dbReference type="EMBL" id="CP025197">
    <property type="protein sequence ID" value="AUG56517.1"/>
    <property type="molecule type" value="Genomic_DNA"/>
</dbReference>
<dbReference type="Gene3D" id="3.40.1390.20">
    <property type="entry name" value="HprK N-terminal domain-like"/>
    <property type="match status" value="1"/>
</dbReference>
<sequence length="109" mass="11997">MKVEEFAKRMGMKLLTGEDTLDKEVEGMYICDLLSWVMSKAKKGNAWITVHTHVNVVAVALLAEVSCIIIPENIEVEQATIERASKEGIAILSSEKTSFEIACEAGKIL</sequence>
<dbReference type="OrthoDB" id="9800356at2"/>
<reference evidence="2 4" key="1">
    <citation type="submission" date="2017-12" db="EMBL/GenBank/DDBJ databases">
        <title>Complete genome sequence of Herbivorax saccincola GGR1, a novel Cellulosome-producing hydrolytic bacterium in a thermophilic biogas plant, established by Illumina and Nanopore MinION sequencing.</title>
        <authorList>
            <person name="Pechtl A."/>
            <person name="Ruckert C."/>
            <person name="Koeck D.E."/>
            <person name="Maus I."/>
            <person name="Winkler A."/>
            <person name="Kalinowski J."/>
            <person name="Puhler A."/>
            <person name="Schwarz W.W."/>
            <person name="Zverlov V.V."/>
            <person name="Schluter A."/>
            <person name="Liebl W."/>
        </authorList>
    </citation>
    <scope>NUCLEOTIDE SEQUENCE [LARGE SCALE GENOMIC DNA]</scope>
    <source>
        <strain evidence="2">GGR1</strain>
        <strain evidence="4">SR1</strain>
    </source>
</reference>
<dbReference type="Proteomes" id="UP000239720">
    <property type="component" value="Unassembled WGS sequence"/>
</dbReference>
<evidence type="ECO:0000313" key="4">
    <source>
        <dbReference type="Proteomes" id="UP000233534"/>
    </source>
</evidence>
<protein>
    <submittedName>
        <fullName evidence="3">AraC family transcriptional regulator</fullName>
    </submittedName>
    <submittedName>
        <fullName evidence="2">DRTGG domain protein</fullName>
    </submittedName>
</protein>
<dbReference type="RefSeq" id="WP_101298994.1">
    <property type="nucleotide sequence ID" value="NZ_CP025197.1"/>
</dbReference>
<keyword evidence="4" id="KW-1185">Reference proteome</keyword>
<dbReference type="InterPro" id="IPR028979">
    <property type="entry name" value="Ser_kin/Pase_Hpr-like_N_sf"/>
</dbReference>